<dbReference type="EMBL" id="JACYCD010000049">
    <property type="protein sequence ID" value="KAF8708134.1"/>
    <property type="molecule type" value="Genomic_DNA"/>
</dbReference>
<accession>A0A8H7HSW3</accession>
<dbReference type="InterPro" id="IPR001810">
    <property type="entry name" value="F-box_dom"/>
</dbReference>
<feature type="non-terminal residue" evidence="3">
    <location>
        <position position="1"/>
    </location>
</feature>
<organism evidence="3 4">
    <name type="scientific">Rhizoctonia solani</name>
    <dbReference type="NCBI Taxonomy" id="456999"/>
    <lineage>
        <taxon>Eukaryota</taxon>
        <taxon>Fungi</taxon>
        <taxon>Dikarya</taxon>
        <taxon>Basidiomycota</taxon>
        <taxon>Agaricomycotina</taxon>
        <taxon>Agaricomycetes</taxon>
        <taxon>Cantharellales</taxon>
        <taxon>Ceratobasidiaceae</taxon>
        <taxon>Rhizoctonia</taxon>
    </lineage>
</organism>
<feature type="region of interest" description="Disordered" evidence="1">
    <location>
        <begin position="467"/>
        <end position="487"/>
    </location>
</feature>
<name>A0A8H7HSW3_9AGAM</name>
<dbReference type="InterPro" id="IPR032675">
    <property type="entry name" value="LRR_dom_sf"/>
</dbReference>
<dbReference type="SUPFAM" id="SSF81383">
    <property type="entry name" value="F-box domain"/>
    <property type="match status" value="1"/>
</dbReference>
<dbReference type="Gene3D" id="3.80.10.10">
    <property type="entry name" value="Ribonuclease Inhibitor"/>
    <property type="match status" value="1"/>
</dbReference>
<evidence type="ECO:0000256" key="1">
    <source>
        <dbReference type="SAM" id="MobiDB-lite"/>
    </source>
</evidence>
<dbReference type="SUPFAM" id="SSF52047">
    <property type="entry name" value="RNI-like"/>
    <property type="match status" value="1"/>
</dbReference>
<protein>
    <recommendedName>
        <fullName evidence="2">F-box domain-containing protein</fullName>
    </recommendedName>
</protein>
<evidence type="ECO:0000313" key="4">
    <source>
        <dbReference type="Proteomes" id="UP000602905"/>
    </source>
</evidence>
<sequence length="591" mass="66426">MVSSTLPTEILASVFGLLPPSNLALASRVCREWKKVAFQPLYHTVYLCLAVHLEQLAQRILTEDAASPTSVAAHLKGLAFDIKYMDEREEEMISEADIAHINAIIPHLAHLQSLSWNLMFVPQDPGTFQLFQTRCPKLTSVHIWIQDDIDFYGDQYTSLFGFKDLSHFSLSMRYLPSGFDTEQLEPLASLLTRSPNISSLVLDLVSTDGESYYSPTALVSALGENRVLPRLRRFHVHGHQDPNWTTFFEKPDSHPLRQFLIRHPGIEDIGFGLFEETEYGDVIDPAQVARLFPSMKHFEGPAFLFQPLVQSTLAEQIETLVILDSRLQEGDIPLSNIYDKISALPKLRKFGIWSSEIDEDILVNLLRTVVNAAKQLEEVEIHADIDSDYGEVMDLLAKLSNLRSVTFSESILPVFAENDDEEESDWDGLASKLRHTCPKLRTIYKAIVKFGGEDREKVWESCVPKHGGCGSEPAETHEPSLARRMRRPSARPRDRWMFIVADHIHIARSVYRCALSLFKSHPPSPRPLICEHALVHVLSLEMARPPASAGSRPGAPDPPPGAYVRRIAQTNLAPGDRIYLARSHDCQSTGA</sequence>
<dbReference type="Gene3D" id="1.20.1280.50">
    <property type="match status" value="1"/>
</dbReference>
<gene>
    <name evidence="3" type="ORF">RHS03_03447</name>
</gene>
<proteinExistence type="predicted"/>
<reference evidence="3" key="1">
    <citation type="submission" date="2020-09" db="EMBL/GenBank/DDBJ databases">
        <title>Comparative genome analyses of four rice-infecting Rhizoctonia solani isolates reveal extensive enrichment of homogalacturonan modification genes.</title>
        <authorList>
            <person name="Lee D.-Y."/>
            <person name="Jeon J."/>
            <person name="Kim K.-T."/>
            <person name="Cheong K."/>
            <person name="Song H."/>
            <person name="Choi G."/>
            <person name="Ko J."/>
            <person name="Opiyo S.O."/>
            <person name="Zuo S."/>
            <person name="Madhav S."/>
            <person name="Lee Y.-H."/>
            <person name="Wang G.-L."/>
        </authorList>
    </citation>
    <scope>NUCLEOTIDE SEQUENCE</scope>
    <source>
        <strain evidence="3">AG1-IA WGL</strain>
    </source>
</reference>
<dbReference type="PROSITE" id="PS50181">
    <property type="entry name" value="FBOX"/>
    <property type="match status" value="1"/>
</dbReference>
<dbReference type="Pfam" id="PF12937">
    <property type="entry name" value="F-box-like"/>
    <property type="match status" value="1"/>
</dbReference>
<feature type="domain" description="F-box" evidence="2">
    <location>
        <begin position="1"/>
        <end position="49"/>
    </location>
</feature>
<dbReference type="OrthoDB" id="3162794at2759"/>
<evidence type="ECO:0000313" key="3">
    <source>
        <dbReference type="EMBL" id="KAF8708134.1"/>
    </source>
</evidence>
<evidence type="ECO:0000259" key="2">
    <source>
        <dbReference type="PROSITE" id="PS50181"/>
    </source>
</evidence>
<dbReference type="InterPro" id="IPR036047">
    <property type="entry name" value="F-box-like_dom_sf"/>
</dbReference>
<comment type="caution">
    <text evidence="3">The sequence shown here is derived from an EMBL/GenBank/DDBJ whole genome shotgun (WGS) entry which is preliminary data.</text>
</comment>
<dbReference type="AlphaFoldDB" id="A0A8H7HSW3"/>
<dbReference type="Proteomes" id="UP000602905">
    <property type="component" value="Unassembled WGS sequence"/>
</dbReference>